<feature type="active site" description="Tele-AMP-histidine intermediate" evidence="1">
    <location>
        <position position="93"/>
    </location>
</feature>
<protein>
    <submittedName>
        <fullName evidence="5">HIT family protein</fullName>
    </submittedName>
</protein>
<dbReference type="AlphaFoldDB" id="H6L3K8"/>
<dbReference type="PRINTS" id="PR00332">
    <property type="entry name" value="HISTRIAD"/>
</dbReference>
<gene>
    <name evidence="5" type="primary">hit</name>
    <name evidence="5" type="ordered locus">SGRA_2227</name>
</gene>
<reference evidence="5 6" key="1">
    <citation type="journal article" date="2012" name="Stand. Genomic Sci.">
        <title>Complete genome sequencing and analysis of Saprospira grandis str. Lewin, a predatory marine bacterium.</title>
        <authorList>
            <person name="Saw J.H."/>
            <person name="Yuryev A."/>
            <person name="Kanbe M."/>
            <person name="Hou S."/>
            <person name="Young A.G."/>
            <person name="Aizawa S."/>
            <person name="Alam M."/>
        </authorList>
    </citation>
    <scope>NUCLEOTIDE SEQUENCE [LARGE SCALE GENOMIC DNA]</scope>
    <source>
        <strain evidence="5 6">Lewin</strain>
    </source>
</reference>
<dbReference type="InterPro" id="IPR001310">
    <property type="entry name" value="Histidine_triad_HIT"/>
</dbReference>
<evidence type="ECO:0000313" key="5">
    <source>
        <dbReference type="EMBL" id="AFC24956.1"/>
    </source>
</evidence>
<dbReference type="PANTHER" id="PTHR46648:SF1">
    <property type="entry name" value="ADENOSINE 5'-MONOPHOSPHORAMIDASE HNT1"/>
    <property type="match status" value="1"/>
</dbReference>
<feature type="domain" description="HIT" evidence="4">
    <location>
        <begin position="4"/>
        <end position="107"/>
    </location>
</feature>
<evidence type="ECO:0000256" key="3">
    <source>
        <dbReference type="PROSITE-ProRule" id="PRU00464"/>
    </source>
</evidence>
<dbReference type="GO" id="GO:0009117">
    <property type="term" value="P:nucleotide metabolic process"/>
    <property type="evidence" value="ECO:0007669"/>
    <property type="project" value="TreeGrafter"/>
</dbReference>
<evidence type="ECO:0000313" key="6">
    <source>
        <dbReference type="Proteomes" id="UP000007519"/>
    </source>
</evidence>
<dbReference type="SUPFAM" id="SSF54197">
    <property type="entry name" value="HIT-like"/>
    <property type="match status" value="1"/>
</dbReference>
<evidence type="ECO:0000256" key="1">
    <source>
        <dbReference type="PIRSR" id="PIRSR601310-1"/>
    </source>
</evidence>
<organism evidence="5 6">
    <name type="scientific">Saprospira grandis (strain Lewin)</name>
    <dbReference type="NCBI Taxonomy" id="984262"/>
    <lineage>
        <taxon>Bacteria</taxon>
        <taxon>Pseudomonadati</taxon>
        <taxon>Bacteroidota</taxon>
        <taxon>Saprospiria</taxon>
        <taxon>Saprospirales</taxon>
        <taxon>Saprospiraceae</taxon>
        <taxon>Saprospira</taxon>
    </lineage>
</organism>
<dbReference type="KEGG" id="sgn:SGRA_2227"/>
<dbReference type="HOGENOM" id="CLU_056776_3_1_10"/>
<dbReference type="PANTHER" id="PTHR46648">
    <property type="entry name" value="HIT FAMILY PROTEIN 1"/>
    <property type="match status" value="1"/>
</dbReference>
<dbReference type="Gene3D" id="3.30.428.10">
    <property type="entry name" value="HIT-like"/>
    <property type="match status" value="1"/>
</dbReference>
<name>H6L3K8_SAPGL</name>
<feature type="short sequence motif" description="Histidine triad motif" evidence="2 3">
    <location>
        <begin position="91"/>
        <end position="95"/>
    </location>
</feature>
<dbReference type="EMBL" id="CP002831">
    <property type="protein sequence ID" value="AFC24956.1"/>
    <property type="molecule type" value="Genomic_DNA"/>
</dbReference>
<keyword evidence="6" id="KW-1185">Reference proteome</keyword>
<dbReference type="STRING" id="984262.SGRA_2227"/>
<dbReference type="OrthoDB" id="9784774at2"/>
<dbReference type="PROSITE" id="PS51084">
    <property type="entry name" value="HIT_2"/>
    <property type="match status" value="1"/>
</dbReference>
<sequence>MPSIFSKIIAGEIPAYKLAETADFLAFLDISPVEKGHALVIPKKEVDYIFDLEDEELAQLHLFAKKVALAMEKVVPCKRIGMAVVGLEVPHVHIHLIPLQGLGSINFTKERVQLSPEEFANLAQKIQLAFAEH</sequence>
<dbReference type="InterPro" id="IPR011146">
    <property type="entry name" value="HIT-like"/>
</dbReference>
<dbReference type="Proteomes" id="UP000007519">
    <property type="component" value="Chromosome"/>
</dbReference>
<dbReference type="eggNOG" id="COG0537">
    <property type="taxonomic scope" value="Bacteria"/>
</dbReference>
<proteinExistence type="predicted"/>
<dbReference type="InterPro" id="IPR036265">
    <property type="entry name" value="HIT-like_sf"/>
</dbReference>
<dbReference type="RefSeq" id="WP_015692571.1">
    <property type="nucleotide sequence ID" value="NC_016940.1"/>
</dbReference>
<evidence type="ECO:0000259" key="4">
    <source>
        <dbReference type="PROSITE" id="PS51084"/>
    </source>
</evidence>
<dbReference type="Pfam" id="PF01230">
    <property type="entry name" value="HIT"/>
    <property type="match status" value="1"/>
</dbReference>
<evidence type="ECO:0000256" key="2">
    <source>
        <dbReference type="PIRSR" id="PIRSR601310-3"/>
    </source>
</evidence>
<dbReference type="GO" id="GO:0003824">
    <property type="term" value="F:catalytic activity"/>
    <property type="evidence" value="ECO:0007669"/>
    <property type="project" value="InterPro"/>
</dbReference>
<accession>H6L3K8</accession>